<evidence type="ECO:0000256" key="2">
    <source>
        <dbReference type="ARBA" id="ARBA00022692"/>
    </source>
</evidence>
<dbReference type="PANTHER" id="PTHR28538:SF1">
    <property type="entry name" value="INTEGRAL INNER NUCLEAR MEMBRANE PROTEIN IMA1"/>
    <property type="match status" value="1"/>
</dbReference>
<evidence type="ECO:0000313" key="9">
    <source>
        <dbReference type="EMBL" id="TFK56545.1"/>
    </source>
</evidence>
<feature type="transmembrane region" description="Helical" evidence="7">
    <location>
        <begin position="193"/>
        <end position="216"/>
    </location>
</feature>
<feature type="compositionally biased region" description="Low complexity" evidence="6">
    <location>
        <begin position="295"/>
        <end position="309"/>
    </location>
</feature>
<evidence type="ECO:0000313" key="10">
    <source>
        <dbReference type="Proteomes" id="UP000305948"/>
    </source>
</evidence>
<dbReference type="PANTHER" id="PTHR28538">
    <property type="entry name" value="INTEGRAL INNER NUCLEAR MEMBRANE PROTEIN IMA1"/>
    <property type="match status" value="1"/>
</dbReference>
<feature type="compositionally biased region" description="Low complexity" evidence="6">
    <location>
        <begin position="375"/>
        <end position="384"/>
    </location>
</feature>
<evidence type="ECO:0000256" key="1">
    <source>
        <dbReference type="ARBA" id="ARBA00004473"/>
    </source>
</evidence>
<organism evidence="9 10">
    <name type="scientific">Heliocybe sulcata</name>
    <dbReference type="NCBI Taxonomy" id="5364"/>
    <lineage>
        <taxon>Eukaryota</taxon>
        <taxon>Fungi</taxon>
        <taxon>Dikarya</taxon>
        <taxon>Basidiomycota</taxon>
        <taxon>Agaricomycotina</taxon>
        <taxon>Agaricomycetes</taxon>
        <taxon>Gloeophyllales</taxon>
        <taxon>Gloeophyllaceae</taxon>
        <taxon>Heliocybe</taxon>
    </lineage>
</organism>
<gene>
    <name evidence="9" type="ORF">OE88DRAFT_1803235</name>
</gene>
<proteinExistence type="predicted"/>
<dbReference type="OrthoDB" id="5966927at2759"/>
<evidence type="ECO:0000256" key="7">
    <source>
        <dbReference type="SAM" id="Phobius"/>
    </source>
</evidence>
<sequence length="496" mass="55050">MAPLLRRSTSPTCFFCNNTVTPLPQNPRNFRCPHCQCWNRLDANGEIMSDEPAMHDEALNRRSFSKRASPSKARFPSTYTKTPFCHVCTTNQMLLTNLLANYLPPAVSPEYENRLSLLPEYKASLYTRYPPVCANCAPAVEAEIKAKEAMARTSALGGWLKESKGKGKQRQGSVVPEEIVRSRRQLGLWRVRGCLWVGTLVVSVVGNAAGALGYGASSRVATTQPALPVLALSSILWAAWDPTYRTVRRAERQGRSVKVQGKRHYNTFATSLAVLRLHHPAPIRLIDTNSHKRSLTPFPEPTSSLTSLPPSQPADSDILASLTLSSKPVLPPPPRHQPQQQQHPVFGLPSFPRPVTPPPRDTDIEMRDEDAMDWSPTHPSSSSPHNHKPQARQDEEDGSWLRPQRFFPPEQPTGLEGLFPRIQLVDDSSQAMRRPQSKYGLARWKWAIVLGVVATVAGVGLKVLGTYGPRMGTRTSEVPGVEPEPMPISYVDIDFE</sequence>
<feature type="domain" description="Ima1 N-terminal" evidence="8">
    <location>
        <begin position="12"/>
        <end position="140"/>
    </location>
</feature>
<dbReference type="GO" id="GO:0034992">
    <property type="term" value="C:microtubule organizing center attachment site"/>
    <property type="evidence" value="ECO:0007669"/>
    <property type="project" value="TreeGrafter"/>
</dbReference>
<keyword evidence="5" id="KW-0539">Nucleus</keyword>
<evidence type="ECO:0000256" key="6">
    <source>
        <dbReference type="SAM" id="MobiDB-lite"/>
    </source>
</evidence>
<reference evidence="9 10" key="1">
    <citation type="journal article" date="2019" name="Nat. Ecol. Evol.">
        <title>Megaphylogeny resolves global patterns of mushroom evolution.</title>
        <authorList>
            <person name="Varga T."/>
            <person name="Krizsan K."/>
            <person name="Foldi C."/>
            <person name="Dima B."/>
            <person name="Sanchez-Garcia M."/>
            <person name="Sanchez-Ramirez S."/>
            <person name="Szollosi G.J."/>
            <person name="Szarkandi J.G."/>
            <person name="Papp V."/>
            <person name="Albert L."/>
            <person name="Andreopoulos W."/>
            <person name="Angelini C."/>
            <person name="Antonin V."/>
            <person name="Barry K.W."/>
            <person name="Bougher N.L."/>
            <person name="Buchanan P."/>
            <person name="Buyck B."/>
            <person name="Bense V."/>
            <person name="Catcheside P."/>
            <person name="Chovatia M."/>
            <person name="Cooper J."/>
            <person name="Damon W."/>
            <person name="Desjardin D."/>
            <person name="Finy P."/>
            <person name="Geml J."/>
            <person name="Haridas S."/>
            <person name="Hughes K."/>
            <person name="Justo A."/>
            <person name="Karasinski D."/>
            <person name="Kautmanova I."/>
            <person name="Kiss B."/>
            <person name="Kocsube S."/>
            <person name="Kotiranta H."/>
            <person name="LaButti K.M."/>
            <person name="Lechner B.E."/>
            <person name="Liimatainen K."/>
            <person name="Lipzen A."/>
            <person name="Lukacs Z."/>
            <person name="Mihaltcheva S."/>
            <person name="Morgado L.N."/>
            <person name="Niskanen T."/>
            <person name="Noordeloos M.E."/>
            <person name="Ohm R.A."/>
            <person name="Ortiz-Santana B."/>
            <person name="Ovrebo C."/>
            <person name="Racz N."/>
            <person name="Riley R."/>
            <person name="Savchenko A."/>
            <person name="Shiryaev A."/>
            <person name="Soop K."/>
            <person name="Spirin V."/>
            <person name="Szebenyi C."/>
            <person name="Tomsovsky M."/>
            <person name="Tulloss R.E."/>
            <person name="Uehling J."/>
            <person name="Grigoriev I.V."/>
            <person name="Vagvolgyi C."/>
            <person name="Papp T."/>
            <person name="Martin F.M."/>
            <person name="Miettinen O."/>
            <person name="Hibbett D.S."/>
            <person name="Nagy L.G."/>
        </authorList>
    </citation>
    <scope>NUCLEOTIDE SEQUENCE [LARGE SCALE GENOMIC DNA]</scope>
    <source>
        <strain evidence="9 10">OMC1185</strain>
    </source>
</reference>
<keyword evidence="10" id="KW-1185">Reference proteome</keyword>
<dbReference type="Pfam" id="PF09779">
    <property type="entry name" value="Ima1_N"/>
    <property type="match status" value="1"/>
</dbReference>
<dbReference type="Proteomes" id="UP000305948">
    <property type="component" value="Unassembled WGS sequence"/>
</dbReference>
<evidence type="ECO:0000256" key="5">
    <source>
        <dbReference type="ARBA" id="ARBA00023242"/>
    </source>
</evidence>
<name>A0A5C3NIA4_9AGAM</name>
<dbReference type="GO" id="GO:0005637">
    <property type="term" value="C:nuclear inner membrane"/>
    <property type="evidence" value="ECO:0007669"/>
    <property type="project" value="UniProtKB-SubCell"/>
</dbReference>
<dbReference type="InterPro" id="IPR018617">
    <property type="entry name" value="Ima1_N"/>
</dbReference>
<dbReference type="EMBL" id="ML213503">
    <property type="protein sequence ID" value="TFK56545.1"/>
    <property type="molecule type" value="Genomic_DNA"/>
</dbReference>
<accession>A0A5C3NIA4</accession>
<dbReference type="GO" id="GO:0044732">
    <property type="term" value="C:mitotic spindle pole body"/>
    <property type="evidence" value="ECO:0007669"/>
    <property type="project" value="TreeGrafter"/>
</dbReference>
<comment type="subcellular location">
    <subcellularLocation>
        <location evidence="1">Nucleus inner membrane</location>
        <topology evidence="1">Multi-pass membrane protein</topology>
    </subcellularLocation>
</comment>
<feature type="transmembrane region" description="Helical" evidence="7">
    <location>
        <begin position="444"/>
        <end position="464"/>
    </location>
</feature>
<feature type="transmembrane region" description="Helical" evidence="7">
    <location>
        <begin position="222"/>
        <end position="240"/>
    </location>
</feature>
<dbReference type="GO" id="GO:0071765">
    <property type="term" value="P:nuclear inner membrane organization"/>
    <property type="evidence" value="ECO:0007669"/>
    <property type="project" value="InterPro"/>
</dbReference>
<dbReference type="AlphaFoldDB" id="A0A5C3NIA4"/>
<dbReference type="STRING" id="5364.A0A5C3NIA4"/>
<dbReference type="GO" id="GO:0034506">
    <property type="term" value="C:chromosome, centromeric core domain"/>
    <property type="evidence" value="ECO:0007669"/>
    <property type="project" value="TreeGrafter"/>
</dbReference>
<keyword evidence="3 7" id="KW-1133">Transmembrane helix</keyword>
<keyword evidence="4 7" id="KW-0472">Membrane</keyword>
<keyword evidence="2 7" id="KW-0812">Transmembrane</keyword>
<evidence type="ECO:0000256" key="4">
    <source>
        <dbReference type="ARBA" id="ARBA00023136"/>
    </source>
</evidence>
<evidence type="ECO:0000259" key="8">
    <source>
        <dbReference type="Pfam" id="PF09779"/>
    </source>
</evidence>
<protein>
    <recommendedName>
        <fullName evidence="8">Ima1 N-terminal domain-containing protein</fullName>
    </recommendedName>
</protein>
<evidence type="ECO:0000256" key="3">
    <source>
        <dbReference type="ARBA" id="ARBA00022989"/>
    </source>
</evidence>
<feature type="region of interest" description="Disordered" evidence="6">
    <location>
        <begin position="291"/>
        <end position="413"/>
    </location>
</feature>
<dbReference type="InterPro" id="IPR042321">
    <property type="entry name" value="Ima1"/>
</dbReference>